<proteinExistence type="predicted"/>
<dbReference type="EMBL" id="JAHRIO010029996">
    <property type="protein sequence ID" value="MEQ2167063.1"/>
    <property type="molecule type" value="Genomic_DNA"/>
</dbReference>
<keyword evidence="1" id="KW-0732">Signal</keyword>
<evidence type="ECO:0000313" key="3">
    <source>
        <dbReference type="Proteomes" id="UP001476798"/>
    </source>
</evidence>
<evidence type="ECO:0000313" key="2">
    <source>
        <dbReference type="EMBL" id="MEQ2167063.1"/>
    </source>
</evidence>
<name>A0ABV0N6N6_9TELE</name>
<dbReference type="Proteomes" id="UP001476798">
    <property type="component" value="Unassembled WGS sequence"/>
</dbReference>
<feature type="signal peptide" evidence="1">
    <location>
        <begin position="1"/>
        <end position="21"/>
    </location>
</feature>
<comment type="caution">
    <text evidence="2">The sequence shown here is derived from an EMBL/GenBank/DDBJ whole genome shotgun (WGS) entry which is preliminary data.</text>
</comment>
<organism evidence="2 3">
    <name type="scientific">Goodea atripinnis</name>
    <dbReference type="NCBI Taxonomy" id="208336"/>
    <lineage>
        <taxon>Eukaryota</taxon>
        <taxon>Metazoa</taxon>
        <taxon>Chordata</taxon>
        <taxon>Craniata</taxon>
        <taxon>Vertebrata</taxon>
        <taxon>Euteleostomi</taxon>
        <taxon>Actinopterygii</taxon>
        <taxon>Neopterygii</taxon>
        <taxon>Teleostei</taxon>
        <taxon>Neoteleostei</taxon>
        <taxon>Acanthomorphata</taxon>
        <taxon>Ovalentaria</taxon>
        <taxon>Atherinomorphae</taxon>
        <taxon>Cyprinodontiformes</taxon>
        <taxon>Goodeidae</taxon>
        <taxon>Goodea</taxon>
    </lineage>
</organism>
<evidence type="ECO:0000256" key="1">
    <source>
        <dbReference type="SAM" id="SignalP"/>
    </source>
</evidence>
<gene>
    <name evidence="2" type="ORF">GOODEAATRI_000384</name>
</gene>
<feature type="non-terminal residue" evidence="2">
    <location>
        <position position="113"/>
    </location>
</feature>
<accession>A0ABV0N6N6</accession>
<sequence length="113" mass="13113">MADILLVKGKVILAFLLLVQNKKNMNQQEIVNLCSSCITKNNFTNWIFSQKEVLNTLVKSYSVTKLHHYYRHISAAFRKKSILSYSHCSFSSQKEMEPELNCWRLVNGVVCKK</sequence>
<keyword evidence="3" id="KW-1185">Reference proteome</keyword>
<protein>
    <submittedName>
        <fullName evidence="2">Uncharacterized protein</fullName>
    </submittedName>
</protein>
<feature type="chain" id="PRO_5045727984" evidence="1">
    <location>
        <begin position="22"/>
        <end position="113"/>
    </location>
</feature>
<reference evidence="2 3" key="1">
    <citation type="submission" date="2021-06" db="EMBL/GenBank/DDBJ databases">
        <authorList>
            <person name="Palmer J.M."/>
        </authorList>
    </citation>
    <scope>NUCLEOTIDE SEQUENCE [LARGE SCALE GENOMIC DNA]</scope>
    <source>
        <strain evidence="2 3">GA_2019</strain>
        <tissue evidence="2">Muscle</tissue>
    </source>
</reference>